<dbReference type="Pfam" id="PF00226">
    <property type="entry name" value="DnaJ"/>
    <property type="match status" value="1"/>
</dbReference>
<dbReference type="InterPro" id="IPR001305">
    <property type="entry name" value="HSP_DnaJ_Cys-rich_dom"/>
</dbReference>
<accession>A0ABV0XG29</accession>
<dbReference type="SMART" id="SM00271">
    <property type="entry name" value="DnaJ"/>
    <property type="match status" value="1"/>
</dbReference>
<keyword evidence="4 6" id="KW-0862">Zinc</keyword>
<dbReference type="Pfam" id="PF01556">
    <property type="entry name" value="DnaJ_C"/>
    <property type="match status" value="1"/>
</dbReference>
<feature type="domain" description="CR-type" evidence="9">
    <location>
        <begin position="325"/>
        <end position="403"/>
    </location>
</feature>
<dbReference type="PRINTS" id="PR00625">
    <property type="entry name" value="JDOMAIN"/>
</dbReference>
<dbReference type="Proteomes" id="UP001469553">
    <property type="component" value="Unassembled WGS sequence"/>
</dbReference>
<dbReference type="PROSITE" id="PS51188">
    <property type="entry name" value="ZF_CR"/>
    <property type="match status" value="1"/>
</dbReference>
<feature type="domain" description="J" evidence="8">
    <location>
        <begin position="193"/>
        <end position="258"/>
    </location>
</feature>
<dbReference type="InterPro" id="IPR002939">
    <property type="entry name" value="DnaJ_C"/>
</dbReference>
<keyword evidence="5" id="KW-0143">Chaperone</keyword>
<keyword evidence="1 6" id="KW-0479">Metal-binding</keyword>
<dbReference type="CDD" id="cd10747">
    <property type="entry name" value="DnaJ_C"/>
    <property type="match status" value="1"/>
</dbReference>
<name>A0ABV0XG29_9TELE</name>
<dbReference type="PROSITE" id="PS00636">
    <property type="entry name" value="DNAJ_1"/>
    <property type="match status" value="1"/>
</dbReference>
<dbReference type="HAMAP" id="MF_01152">
    <property type="entry name" value="DnaJ"/>
    <property type="match status" value="1"/>
</dbReference>
<feature type="region of interest" description="Disordered" evidence="7">
    <location>
        <begin position="141"/>
        <end position="162"/>
    </location>
</feature>
<keyword evidence="2" id="KW-0677">Repeat</keyword>
<sequence>MEEVRAIDIQRHPRVQEPQENHCWDYRNPPREEQGRDSAMNPETRDAGTYHSPSRGPTEPRGPGPGKQPPGVSRHTPKHPGPQTENHKYTSGEEIGPTFDGGLKLIQEREQSKTEPDTKNRHTQSQSHIPILMRTHKNTHTHAPNVKTNNNGRRTRTNTPHTYSILPGPGVKCPHGMNCRSFHSSFRLTNKQDFYEILGVARTASQKEIKKAYYQLAKKYHPDTNPDDPEAKEKFAKLAEAYEVLSDEVKRKQYDTYGANFDPSRTGAGNQQYYRAGGTTIDPEELFRKIFGEFAGGMGFGDINSMFDQRPEYVMELTFSEAAKGASKQLSVNLDDNCPRCDGMGNEPGTRASRCQYCNGTGVESISTGPFMMRGTCRRCGGKGTIINTPCALCRGSGQMKKKQTVTVPVPAGVENGQTVRMAVGTKEILITFRVQKSPVFRRNGADVHSDTFISIAQAILGGTATTQGLYETISIVIPSGCRADQVIRLQGKGIRRMNSYSYGDHYVHIKIKVPTKLTRRQRSLLLSYAEEETDVQGSVNGVDSSAGGGSSTTDSSTKSTSSEEETQNKQEEEGGFFSRLKKMFS</sequence>
<reference evidence="10 11" key="1">
    <citation type="submission" date="2021-06" db="EMBL/GenBank/DDBJ databases">
        <authorList>
            <person name="Palmer J.M."/>
        </authorList>
    </citation>
    <scope>NUCLEOTIDE SEQUENCE [LARGE SCALE GENOMIC DNA]</scope>
    <source>
        <strain evidence="10 11">AS_MEX2019</strain>
        <tissue evidence="10">Muscle</tissue>
    </source>
</reference>
<dbReference type="InterPro" id="IPR001623">
    <property type="entry name" value="DnaJ_domain"/>
</dbReference>
<feature type="compositionally biased region" description="Basic and acidic residues" evidence="7">
    <location>
        <begin position="1"/>
        <end position="36"/>
    </location>
</feature>
<dbReference type="SUPFAM" id="SSF49493">
    <property type="entry name" value="HSP40/DnaJ peptide-binding domain"/>
    <property type="match status" value="2"/>
</dbReference>
<dbReference type="PANTHER" id="PTHR44145:SF3">
    <property type="entry name" value="DNAJ HOMOLOG SUBFAMILY A MEMBER 3, MITOCHONDRIAL"/>
    <property type="match status" value="1"/>
</dbReference>
<comment type="caution">
    <text evidence="10">The sequence shown here is derived from an EMBL/GenBank/DDBJ whole genome shotgun (WGS) entry which is preliminary data.</text>
</comment>
<evidence type="ECO:0000256" key="1">
    <source>
        <dbReference type="ARBA" id="ARBA00022723"/>
    </source>
</evidence>
<keyword evidence="3 6" id="KW-0863">Zinc-finger</keyword>
<evidence type="ECO:0000256" key="7">
    <source>
        <dbReference type="SAM" id="MobiDB-lite"/>
    </source>
</evidence>
<dbReference type="InterPro" id="IPR036869">
    <property type="entry name" value="J_dom_sf"/>
</dbReference>
<dbReference type="InterPro" id="IPR008971">
    <property type="entry name" value="HSP40/DnaJ_pept-bd"/>
</dbReference>
<protein>
    <submittedName>
        <fullName evidence="10">DnaJ subfamily A member 3, mitochondrial</fullName>
    </submittedName>
</protein>
<dbReference type="SUPFAM" id="SSF57938">
    <property type="entry name" value="DnaJ/Hsp40 cysteine-rich domain"/>
    <property type="match status" value="1"/>
</dbReference>
<gene>
    <name evidence="10" type="primary">DNAJA3</name>
    <name evidence="10" type="ORF">AMECASPLE_019426</name>
</gene>
<proteinExistence type="inferred from homology"/>
<dbReference type="CDD" id="cd06257">
    <property type="entry name" value="DnaJ"/>
    <property type="match status" value="1"/>
</dbReference>
<evidence type="ECO:0000256" key="3">
    <source>
        <dbReference type="ARBA" id="ARBA00022771"/>
    </source>
</evidence>
<feature type="compositionally biased region" description="Low complexity" evidence="7">
    <location>
        <begin position="538"/>
        <end position="561"/>
    </location>
</feature>
<dbReference type="CDD" id="cd10719">
    <property type="entry name" value="DnaJ_zf"/>
    <property type="match status" value="1"/>
</dbReference>
<evidence type="ECO:0000256" key="2">
    <source>
        <dbReference type="ARBA" id="ARBA00022737"/>
    </source>
</evidence>
<evidence type="ECO:0000256" key="6">
    <source>
        <dbReference type="PROSITE-ProRule" id="PRU00546"/>
    </source>
</evidence>
<dbReference type="InterPro" id="IPR012724">
    <property type="entry name" value="DnaJ"/>
</dbReference>
<dbReference type="Gene3D" id="1.10.287.110">
    <property type="entry name" value="DnaJ domain"/>
    <property type="match status" value="1"/>
</dbReference>
<evidence type="ECO:0000259" key="9">
    <source>
        <dbReference type="PROSITE" id="PS51188"/>
    </source>
</evidence>
<keyword evidence="11" id="KW-1185">Reference proteome</keyword>
<organism evidence="10 11">
    <name type="scientific">Ameca splendens</name>
    <dbReference type="NCBI Taxonomy" id="208324"/>
    <lineage>
        <taxon>Eukaryota</taxon>
        <taxon>Metazoa</taxon>
        <taxon>Chordata</taxon>
        <taxon>Craniata</taxon>
        <taxon>Vertebrata</taxon>
        <taxon>Euteleostomi</taxon>
        <taxon>Actinopterygii</taxon>
        <taxon>Neopterygii</taxon>
        <taxon>Teleostei</taxon>
        <taxon>Neoteleostei</taxon>
        <taxon>Acanthomorphata</taxon>
        <taxon>Ovalentaria</taxon>
        <taxon>Atherinomorphae</taxon>
        <taxon>Cyprinodontiformes</taxon>
        <taxon>Goodeidae</taxon>
        <taxon>Ameca</taxon>
    </lineage>
</organism>
<dbReference type="Gene3D" id="2.10.230.10">
    <property type="entry name" value="Heat shock protein DnaJ, cysteine-rich domain"/>
    <property type="match status" value="1"/>
</dbReference>
<dbReference type="SUPFAM" id="SSF46565">
    <property type="entry name" value="Chaperone J-domain"/>
    <property type="match status" value="1"/>
</dbReference>
<feature type="region of interest" description="Disordered" evidence="7">
    <location>
        <begin position="1"/>
        <end position="100"/>
    </location>
</feature>
<dbReference type="Pfam" id="PF00684">
    <property type="entry name" value="DnaJ_CXXCXGXG"/>
    <property type="match status" value="1"/>
</dbReference>
<dbReference type="PANTHER" id="PTHR44145">
    <property type="entry name" value="DNAJ HOMOLOG SUBFAMILY A MEMBER 3, MITOCHONDRIAL"/>
    <property type="match status" value="1"/>
</dbReference>
<evidence type="ECO:0000256" key="4">
    <source>
        <dbReference type="ARBA" id="ARBA00022833"/>
    </source>
</evidence>
<dbReference type="EMBL" id="JAHRIP010001566">
    <property type="protein sequence ID" value="MEQ2280402.1"/>
    <property type="molecule type" value="Genomic_DNA"/>
</dbReference>
<dbReference type="InterPro" id="IPR051938">
    <property type="entry name" value="Apopto_cytoskel_mod"/>
</dbReference>
<feature type="zinc finger region" description="CR-type" evidence="6">
    <location>
        <begin position="325"/>
        <end position="403"/>
    </location>
</feature>
<evidence type="ECO:0000313" key="10">
    <source>
        <dbReference type="EMBL" id="MEQ2280402.1"/>
    </source>
</evidence>
<feature type="region of interest" description="Disordered" evidence="7">
    <location>
        <begin position="537"/>
        <end position="586"/>
    </location>
</feature>
<evidence type="ECO:0000313" key="11">
    <source>
        <dbReference type="Proteomes" id="UP001469553"/>
    </source>
</evidence>
<dbReference type="InterPro" id="IPR036410">
    <property type="entry name" value="HSP_DnaJ_Cys-rich_dom_sf"/>
</dbReference>
<dbReference type="InterPro" id="IPR018253">
    <property type="entry name" value="DnaJ_domain_CS"/>
</dbReference>
<evidence type="ECO:0000259" key="8">
    <source>
        <dbReference type="PROSITE" id="PS50076"/>
    </source>
</evidence>
<dbReference type="Gene3D" id="2.60.260.20">
    <property type="entry name" value="Urease metallochaperone UreE, N-terminal domain"/>
    <property type="match status" value="2"/>
</dbReference>
<dbReference type="PROSITE" id="PS50076">
    <property type="entry name" value="DNAJ_2"/>
    <property type="match status" value="1"/>
</dbReference>
<evidence type="ECO:0000256" key="5">
    <source>
        <dbReference type="ARBA" id="ARBA00023186"/>
    </source>
</evidence>